<dbReference type="Pfam" id="PF07963">
    <property type="entry name" value="N_methyl"/>
    <property type="match status" value="1"/>
</dbReference>
<organism evidence="2 3">
    <name type="scientific">Papillibacter cinnamivorans DSM 12816</name>
    <dbReference type="NCBI Taxonomy" id="1122930"/>
    <lineage>
        <taxon>Bacteria</taxon>
        <taxon>Bacillati</taxon>
        <taxon>Bacillota</taxon>
        <taxon>Clostridia</taxon>
        <taxon>Eubacteriales</taxon>
        <taxon>Oscillospiraceae</taxon>
        <taxon>Papillibacter</taxon>
    </lineage>
</organism>
<dbReference type="STRING" id="1122930.SAMN02745168_0901"/>
<keyword evidence="1" id="KW-0472">Membrane</keyword>
<gene>
    <name evidence="2" type="ORF">SAMN02745168_0901</name>
</gene>
<dbReference type="Proteomes" id="UP000192790">
    <property type="component" value="Unassembled WGS sequence"/>
</dbReference>
<reference evidence="2 3" key="1">
    <citation type="submission" date="2017-04" db="EMBL/GenBank/DDBJ databases">
        <authorList>
            <person name="Afonso C.L."/>
            <person name="Miller P.J."/>
            <person name="Scott M.A."/>
            <person name="Spackman E."/>
            <person name="Goraichik I."/>
            <person name="Dimitrov K.M."/>
            <person name="Suarez D.L."/>
            <person name="Swayne D.E."/>
        </authorList>
    </citation>
    <scope>NUCLEOTIDE SEQUENCE [LARGE SCALE GENOMIC DNA]</scope>
    <source>
        <strain evidence="2 3">DSM 12816</strain>
    </source>
</reference>
<dbReference type="AlphaFoldDB" id="A0A1W1Z2U4"/>
<feature type="transmembrane region" description="Helical" evidence="1">
    <location>
        <begin position="12"/>
        <end position="33"/>
    </location>
</feature>
<dbReference type="EMBL" id="FWXW01000001">
    <property type="protein sequence ID" value="SMC42706.1"/>
    <property type="molecule type" value="Genomic_DNA"/>
</dbReference>
<evidence type="ECO:0000256" key="1">
    <source>
        <dbReference type="SAM" id="Phobius"/>
    </source>
</evidence>
<keyword evidence="1" id="KW-1133">Transmembrane helix</keyword>
<name>A0A1W1Z2U4_9FIRM</name>
<accession>A0A1W1Z2U4</accession>
<sequence length="181" mass="19227">MRFLRNKKGFTLIELVVAMVVFAILGGAVAGMIQSGLNSYGKISDDIYTETEARTALSLITVQIRQHDATDAITVDTPNKVIRLRNNPASATDLSGTVIWFSVDTLYSAQVEDTTAALPGTGDEVTKSVAKIHDITLSQGVAPGGTAFDYTITISYTDTGAKQLSQTITQRSAPADPSPTT</sequence>
<dbReference type="PROSITE" id="PS00409">
    <property type="entry name" value="PROKAR_NTER_METHYL"/>
    <property type="match status" value="1"/>
</dbReference>
<keyword evidence="3" id="KW-1185">Reference proteome</keyword>
<dbReference type="InterPro" id="IPR012902">
    <property type="entry name" value="N_methyl_site"/>
</dbReference>
<dbReference type="NCBIfam" id="TIGR02532">
    <property type="entry name" value="IV_pilin_GFxxxE"/>
    <property type="match status" value="1"/>
</dbReference>
<protein>
    <submittedName>
        <fullName evidence="2">Prepilin-type N-terminal cleavage/methylation domain-containing protein</fullName>
    </submittedName>
</protein>
<evidence type="ECO:0000313" key="2">
    <source>
        <dbReference type="EMBL" id="SMC42706.1"/>
    </source>
</evidence>
<keyword evidence="1" id="KW-0812">Transmembrane</keyword>
<proteinExistence type="predicted"/>
<evidence type="ECO:0000313" key="3">
    <source>
        <dbReference type="Proteomes" id="UP000192790"/>
    </source>
</evidence>